<proteinExistence type="predicted"/>
<accession>A0A0B7BMW7</accession>
<dbReference type="InterPro" id="IPR003582">
    <property type="entry name" value="ShKT_dom"/>
</dbReference>
<protein>
    <recommendedName>
        <fullName evidence="1">ShKT domain-containing protein</fullName>
    </recommendedName>
</protein>
<dbReference type="EMBL" id="HACG01047397">
    <property type="protein sequence ID" value="CEK94262.1"/>
    <property type="molecule type" value="Transcribed_RNA"/>
</dbReference>
<evidence type="ECO:0000259" key="1">
    <source>
        <dbReference type="Pfam" id="PF01549"/>
    </source>
</evidence>
<reference evidence="2" key="1">
    <citation type="submission" date="2014-12" db="EMBL/GenBank/DDBJ databases">
        <title>Insight into the proteome of Arion vulgaris.</title>
        <authorList>
            <person name="Aradska J."/>
            <person name="Bulat T."/>
            <person name="Smidak R."/>
            <person name="Sarate P."/>
            <person name="Gangsoo J."/>
            <person name="Sialana F."/>
            <person name="Bilban M."/>
            <person name="Lubec G."/>
        </authorList>
    </citation>
    <scope>NUCLEOTIDE SEQUENCE</scope>
    <source>
        <tissue evidence="2">Skin</tissue>
    </source>
</reference>
<evidence type="ECO:0000313" key="2">
    <source>
        <dbReference type="EMBL" id="CEK94262.1"/>
    </source>
</evidence>
<organism evidence="2">
    <name type="scientific">Arion vulgaris</name>
    <dbReference type="NCBI Taxonomy" id="1028688"/>
    <lineage>
        <taxon>Eukaryota</taxon>
        <taxon>Metazoa</taxon>
        <taxon>Spiralia</taxon>
        <taxon>Lophotrochozoa</taxon>
        <taxon>Mollusca</taxon>
        <taxon>Gastropoda</taxon>
        <taxon>Heterobranchia</taxon>
        <taxon>Euthyneura</taxon>
        <taxon>Panpulmonata</taxon>
        <taxon>Eupulmonata</taxon>
        <taxon>Stylommatophora</taxon>
        <taxon>Helicina</taxon>
        <taxon>Arionoidea</taxon>
        <taxon>Arionidae</taxon>
        <taxon>Arion</taxon>
    </lineage>
</organism>
<feature type="domain" description="ShKT" evidence="1">
    <location>
        <begin position="13"/>
        <end position="46"/>
    </location>
</feature>
<dbReference type="Gene3D" id="1.10.10.1940">
    <property type="match status" value="1"/>
</dbReference>
<name>A0A0B7BMW7_9EUPU</name>
<dbReference type="Pfam" id="PF01549">
    <property type="entry name" value="ShK"/>
    <property type="match status" value="1"/>
</dbReference>
<gene>
    <name evidence="2" type="primary">ORF199920</name>
</gene>
<dbReference type="AlphaFoldDB" id="A0A0B7BMW7"/>
<sequence>MLDLHEDPQQGKNTRRHCTTWGNQGYCTGMFSAFMSTHCNETCGLCRSLFMDRTAVLKRDSGDRADNGVNKVTSGLITFLCEMFKYCGKM</sequence>